<dbReference type="AlphaFoldDB" id="A0A0A9E3J7"/>
<proteinExistence type="predicted"/>
<name>A0A0A9E3J7_ARUDO</name>
<sequence length="72" mass="7759">MHTQMPPPLLITPRHKATIPCLSTAATATANGSEQRRSTRPSCHSAGGCCAEKTEYCNVPGPARRSLVQRKQ</sequence>
<dbReference type="EMBL" id="GBRH01207338">
    <property type="protein sequence ID" value="JAD90557.1"/>
    <property type="molecule type" value="Transcribed_RNA"/>
</dbReference>
<evidence type="ECO:0000313" key="1">
    <source>
        <dbReference type="EMBL" id="JAD90557.1"/>
    </source>
</evidence>
<reference evidence="1" key="2">
    <citation type="journal article" date="2015" name="Data Brief">
        <title>Shoot transcriptome of the giant reed, Arundo donax.</title>
        <authorList>
            <person name="Barrero R.A."/>
            <person name="Guerrero F.D."/>
            <person name="Moolhuijzen P."/>
            <person name="Goolsby J.A."/>
            <person name="Tidwell J."/>
            <person name="Bellgard S.E."/>
            <person name="Bellgard M.I."/>
        </authorList>
    </citation>
    <scope>NUCLEOTIDE SEQUENCE</scope>
    <source>
        <tissue evidence="1">Shoot tissue taken approximately 20 cm above the soil surface</tissue>
    </source>
</reference>
<accession>A0A0A9E3J7</accession>
<reference evidence="1" key="1">
    <citation type="submission" date="2014-09" db="EMBL/GenBank/DDBJ databases">
        <authorList>
            <person name="Magalhaes I.L.F."/>
            <person name="Oliveira U."/>
            <person name="Santos F.R."/>
            <person name="Vidigal T.H.D.A."/>
            <person name="Brescovit A.D."/>
            <person name="Santos A.J."/>
        </authorList>
    </citation>
    <scope>NUCLEOTIDE SEQUENCE</scope>
    <source>
        <tissue evidence="1">Shoot tissue taken approximately 20 cm above the soil surface</tissue>
    </source>
</reference>
<organism evidence="1">
    <name type="scientific">Arundo donax</name>
    <name type="common">Giant reed</name>
    <name type="synonym">Donax arundinaceus</name>
    <dbReference type="NCBI Taxonomy" id="35708"/>
    <lineage>
        <taxon>Eukaryota</taxon>
        <taxon>Viridiplantae</taxon>
        <taxon>Streptophyta</taxon>
        <taxon>Embryophyta</taxon>
        <taxon>Tracheophyta</taxon>
        <taxon>Spermatophyta</taxon>
        <taxon>Magnoliopsida</taxon>
        <taxon>Liliopsida</taxon>
        <taxon>Poales</taxon>
        <taxon>Poaceae</taxon>
        <taxon>PACMAD clade</taxon>
        <taxon>Arundinoideae</taxon>
        <taxon>Arundineae</taxon>
        <taxon>Arundo</taxon>
    </lineage>
</organism>
<protein>
    <submittedName>
        <fullName evidence="1">Uncharacterized protein</fullName>
    </submittedName>
</protein>